<dbReference type="PANTHER" id="PTHR36181:SF3">
    <property type="entry name" value="INTRON-ENCODED DNA ENDONUCLEASE AI5 BETA"/>
    <property type="match status" value="1"/>
</dbReference>
<dbReference type="InterPro" id="IPR004860">
    <property type="entry name" value="LAGLIDADG_dom"/>
</dbReference>
<evidence type="ECO:0000259" key="2">
    <source>
        <dbReference type="Pfam" id="PF00961"/>
    </source>
</evidence>
<dbReference type="EMBL" id="KC993193">
    <property type="protein sequence ID" value="AGS44424.1"/>
    <property type="molecule type" value="Genomic_DNA"/>
</dbReference>
<keyword evidence="3" id="KW-0540">Nuclease</keyword>
<keyword evidence="1" id="KW-1133">Transmembrane helix</keyword>
<dbReference type="SUPFAM" id="SSF55608">
    <property type="entry name" value="Homing endonucleases"/>
    <property type="match status" value="2"/>
</dbReference>
<dbReference type="GO" id="GO:0004519">
    <property type="term" value="F:endonuclease activity"/>
    <property type="evidence" value="ECO:0007669"/>
    <property type="project" value="UniProtKB-KW"/>
</dbReference>
<dbReference type="RefSeq" id="YP_008475131.1">
    <property type="nucleotide sequence ID" value="NC_022167.1"/>
</dbReference>
<feature type="non-terminal residue" evidence="3">
    <location>
        <position position="1"/>
    </location>
</feature>
<keyword evidence="1" id="KW-0812">Transmembrane</keyword>
<accession>S5TEX5</accession>
<geneLocation type="mitochondrion" evidence="3"/>
<name>S5TEX5_9ASCO</name>
<keyword evidence="3" id="KW-0378">Hydrolase</keyword>
<dbReference type="Gene3D" id="3.10.28.10">
    <property type="entry name" value="Homing endonucleases"/>
    <property type="match status" value="2"/>
</dbReference>
<feature type="transmembrane region" description="Helical" evidence="1">
    <location>
        <begin position="7"/>
        <end position="27"/>
    </location>
</feature>
<evidence type="ECO:0000256" key="1">
    <source>
        <dbReference type="SAM" id="Phobius"/>
    </source>
</evidence>
<protein>
    <submittedName>
        <fullName evidence="3">Putative LAGLIDADG endonuclease</fullName>
    </submittedName>
</protein>
<organism evidence="3">
    <name type="scientific">Cyberlindnera suaveolens</name>
    <dbReference type="NCBI Taxonomy" id="907738"/>
    <lineage>
        <taxon>Eukaryota</taxon>
        <taxon>Fungi</taxon>
        <taxon>Dikarya</taxon>
        <taxon>Ascomycota</taxon>
        <taxon>Saccharomycotina</taxon>
        <taxon>Saccharomycetes</taxon>
        <taxon>Phaffomycetales</taxon>
        <taxon>Phaffomycetaceae</taxon>
        <taxon>Cyberlindnera</taxon>
    </lineage>
</organism>
<dbReference type="PANTHER" id="PTHR36181">
    <property type="entry name" value="INTRON-ENCODED ENDONUCLEASE AI3-RELATED"/>
    <property type="match status" value="1"/>
</dbReference>
<proteinExistence type="predicted"/>
<keyword evidence="1" id="KW-0472">Membrane</keyword>
<feature type="transmembrane region" description="Helical" evidence="1">
    <location>
        <begin position="39"/>
        <end position="58"/>
    </location>
</feature>
<feature type="domain" description="Homing endonuclease LAGLIDADG" evidence="2">
    <location>
        <begin position="290"/>
        <end position="397"/>
    </location>
</feature>
<reference evidence="3" key="1">
    <citation type="submission" date="2013-04" db="EMBL/GenBank/DDBJ databases">
        <authorList>
            <person name="Hegedusova E."/>
            <person name="Brejova B."/>
            <person name="Nosek J."/>
        </authorList>
    </citation>
    <scope>NUCLEOTIDE SEQUENCE</scope>
    <source>
        <strain evidence="3">CBS 1670</strain>
    </source>
</reference>
<sequence length="424" mass="50172">RYCLISLLWKEILIIFLIINIMLLNAGKSWNNIKLFNNHYNYFNSVLLLIIYILGIIVKKLYDQDNQQVINILCVFIMIINTYILSWIHLSINLYPQHGRYSITSETKINIKNYYINQRNIIKLYIYNYIYITLLKFKKFNYLNFNYKNIIFSTKSLSEHIPKNNKSYSDEEFGHYLAGLIDGDGHISSSKQIIIVFNHKEIKTAYYLKSKIGYGVVSQIKNKKAYKYVVSHTEGILVILYLINNKLRTINKYNQVLNLLELNPNLNKKFIFLYKTFNMNLSTDFYNHWLAGFIDSDGGFQIKIRKRSSRPSSTITIKLQISQKDKLILEQIQKFLSNYENTNNLSGTYLGMRKHPNSNYTYYLETTTMTRFKTVLLYLDHFNLISKHIQYIKCRSVYLNILNKKHLTSDGLENIIKVKNNLNK</sequence>
<dbReference type="AlphaFoldDB" id="S5TEX5"/>
<feature type="transmembrane region" description="Helical" evidence="1">
    <location>
        <begin position="70"/>
        <end position="90"/>
    </location>
</feature>
<evidence type="ECO:0000313" key="3">
    <source>
        <dbReference type="EMBL" id="AGS44424.1"/>
    </source>
</evidence>
<gene>
    <name evidence="3" type="primary">cox1-I2</name>
    <name evidence="3" type="ORF">H731WILSUA-L_049</name>
</gene>
<dbReference type="InterPro" id="IPR027434">
    <property type="entry name" value="Homing_endonucl"/>
</dbReference>
<dbReference type="GeneID" id="16694967"/>
<dbReference type="GO" id="GO:0005739">
    <property type="term" value="C:mitochondrion"/>
    <property type="evidence" value="ECO:0007669"/>
    <property type="project" value="UniProtKB-ARBA"/>
</dbReference>
<dbReference type="Pfam" id="PF00961">
    <property type="entry name" value="LAGLIDADG_1"/>
    <property type="match status" value="1"/>
</dbReference>
<keyword evidence="3" id="KW-0496">Mitochondrion</keyword>
<keyword evidence="3" id="KW-0255">Endonuclease</keyword>
<dbReference type="InterPro" id="IPR051289">
    <property type="entry name" value="LAGLIDADG_Endonuclease"/>
</dbReference>